<keyword evidence="7" id="KW-0677">Repeat</keyword>
<evidence type="ECO:0000256" key="15">
    <source>
        <dbReference type="RuleBase" id="RU003808"/>
    </source>
</evidence>
<feature type="region of interest" description="Disordered" evidence="16">
    <location>
        <begin position="670"/>
        <end position="702"/>
    </location>
</feature>
<evidence type="ECO:0000256" key="9">
    <source>
        <dbReference type="ARBA" id="ARBA00022882"/>
    </source>
</evidence>
<dbReference type="EMBL" id="QNGE01002539">
    <property type="protein sequence ID" value="KAA3675408.1"/>
    <property type="molecule type" value="Genomic_DNA"/>
</dbReference>
<dbReference type="GO" id="GO:0046872">
    <property type="term" value="F:metal ion binding"/>
    <property type="evidence" value="ECO:0007669"/>
    <property type="project" value="UniProtKB-KW"/>
</dbReference>
<evidence type="ECO:0000313" key="19">
    <source>
        <dbReference type="EMBL" id="KAA3675408.1"/>
    </source>
</evidence>
<evidence type="ECO:0000256" key="4">
    <source>
        <dbReference type="ARBA" id="ARBA00022673"/>
    </source>
</evidence>
<feature type="transmembrane region" description="Helical" evidence="17">
    <location>
        <begin position="136"/>
        <end position="158"/>
    </location>
</feature>
<sequence>NYFRDRWNIFDFITVIGSITDVLVSELQVSNFFLGLLIGSVIPPFNFQVTFLPSNHLMPVSRIQKRTFINMSIYWCAVHMDIFTPLTSFCLRSQESAFLSLGFLRLFRAARLIKLLRQGYSIRIIFWTFIQSIKALPYVCLLIAILFFISCIIGMQVFGNIRTDPFSQLNYHNNFKTFGNGLTLLFRCATGENWQEIMLDCTTGKECEGSGDSCGSSFTYPYFVVFNFLCTFLMLNLFVAVIMDNFDYLTRDSSILGPHHLDEFIRVWAEYDPGAKGLIHHKDMYEMLRNMEPPVGFGKNCPYRLAYRKLVRMNMPVDENGCVHFTTTLFALIRESLGIKMGPTEAMDQRDNELRATICKMWPVRGKKMLHILVPPDSELVYHKMTVGKIYASLLIIENWRTTRAFQGKGGTAFQFGKKRNETPKTPIGDFGNVPTENSVNGPETRQLRQQLKTGASNLKVGRQNSSLQPRSNQDQPCSGQASTGLLCKGGHQLDGIQRKKQRVQRITETSLETDESYQQYEYSSEADEMCQVGAGGTKPAANYDDVAKPVSTDLPLSFIAPQMDYLRETTGWSPQFTPIPPPTDKPTDLMTDPNYDNLSNIGEGSLCHLPQYSLLQADSEQQQIVSQTDHEEQRPYWRDSAYDGFGTYVPPSPHITILNVNRPVTPTQREHVSSWPVVDDSPTQSSYEHNVRDGNTRTSAQ</sequence>
<evidence type="ECO:0000256" key="14">
    <source>
        <dbReference type="ARBA" id="ARBA00023303"/>
    </source>
</evidence>
<keyword evidence="20" id="KW-1185">Reference proteome</keyword>
<feature type="domain" description="Voltage-dependent calcium channel alpha-1 subunit IQ" evidence="18">
    <location>
        <begin position="382"/>
        <end position="416"/>
    </location>
</feature>
<dbReference type="PANTHER" id="PTHR45628:SF7">
    <property type="entry name" value="VOLTAGE-DEPENDENT CALCIUM CHANNEL TYPE A SUBUNIT ALPHA-1"/>
    <property type="match status" value="1"/>
</dbReference>
<dbReference type="PRINTS" id="PR00167">
    <property type="entry name" value="CACHANNEL"/>
</dbReference>
<feature type="region of interest" description="Disordered" evidence="16">
    <location>
        <begin position="462"/>
        <end position="482"/>
    </location>
</feature>
<dbReference type="InterPro" id="IPR005821">
    <property type="entry name" value="Ion_trans_dom"/>
</dbReference>
<evidence type="ECO:0000256" key="6">
    <source>
        <dbReference type="ARBA" id="ARBA00022723"/>
    </source>
</evidence>
<keyword evidence="8 15" id="KW-0106">Calcium</keyword>
<keyword evidence="11" id="KW-0406">Ion transport</keyword>
<dbReference type="Proteomes" id="UP000324629">
    <property type="component" value="Unassembled WGS sequence"/>
</dbReference>
<evidence type="ECO:0000256" key="5">
    <source>
        <dbReference type="ARBA" id="ARBA00022692"/>
    </source>
</evidence>
<dbReference type="InterPro" id="IPR027359">
    <property type="entry name" value="Volt_channel_dom_sf"/>
</dbReference>
<feature type="compositionally biased region" description="Polar residues" evidence="16">
    <location>
        <begin position="435"/>
        <end position="444"/>
    </location>
</feature>
<dbReference type="InterPro" id="IPR002077">
    <property type="entry name" value="VDCCAlpha1"/>
</dbReference>
<keyword evidence="9 15" id="KW-0851">Voltage-gated channel</keyword>
<evidence type="ECO:0000256" key="16">
    <source>
        <dbReference type="SAM" id="MobiDB-lite"/>
    </source>
</evidence>
<evidence type="ECO:0000256" key="2">
    <source>
        <dbReference type="ARBA" id="ARBA00022448"/>
    </source>
</evidence>
<dbReference type="Pfam" id="PF00520">
    <property type="entry name" value="Ion_trans"/>
    <property type="match status" value="1"/>
</dbReference>
<evidence type="ECO:0000256" key="11">
    <source>
        <dbReference type="ARBA" id="ARBA00023065"/>
    </source>
</evidence>
<dbReference type="AlphaFoldDB" id="A0A5J4NJB8"/>
<proteinExistence type="inferred from homology"/>
<keyword evidence="14" id="KW-0407">Ion channel</keyword>
<evidence type="ECO:0000256" key="12">
    <source>
        <dbReference type="ARBA" id="ARBA00023136"/>
    </source>
</evidence>
<dbReference type="SUPFAM" id="SSF81324">
    <property type="entry name" value="Voltage-gated potassium channels"/>
    <property type="match status" value="1"/>
</dbReference>
<evidence type="ECO:0000256" key="1">
    <source>
        <dbReference type="ARBA" id="ARBA00004141"/>
    </source>
</evidence>
<evidence type="ECO:0000256" key="17">
    <source>
        <dbReference type="SAM" id="Phobius"/>
    </source>
</evidence>
<keyword evidence="2" id="KW-0813">Transport</keyword>
<evidence type="ECO:0000256" key="13">
    <source>
        <dbReference type="ARBA" id="ARBA00023180"/>
    </source>
</evidence>
<evidence type="ECO:0000259" key="18">
    <source>
        <dbReference type="SMART" id="SM01062"/>
    </source>
</evidence>
<dbReference type="Gene3D" id="1.20.120.350">
    <property type="entry name" value="Voltage-gated potassium channels. Chain C"/>
    <property type="match status" value="1"/>
</dbReference>
<dbReference type="GO" id="GO:0098703">
    <property type="term" value="P:calcium ion import across plasma membrane"/>
    <property type="evidence" value="ECO:0007669"/>
    <property type="project" value="TreeGrafter"/>
</dbReference>
<dbReference type="PANTHER" id="PTHR45628">
    <property type="entry name" value="VOLTAGE-DEPENDENT CALCIUM CHANNEL TYPE A SUBUNIT ALPHA-1"/>
    <property type="match status" value="1"/>
</dbReference>
<reference evidence="19 20" key="1">
    <citation type="journal article" date="2019" name="Gigascience">
        <title>Whole-genome sequence of the oriental lung fluke Paragonimus westermani.</title>
        <authorList>
            <person name="Oey H."/>
            <person name="Zakrzewski M."/>
            <person name="Narain K."/>
            <person name="Devi K.R."/>
            <person name="Agatsuma T."/>
            <person name="Nawaratna S."/>
            <person name="Gobert G.N."/>
            <person name="Jones M.K."/>
            <person name="Ragan M.A."/>
            <person name="McManus D.P."/>
            <person name="Krause L."/>
        </authorList>
    </citation>
    <scope>NUCLEOTIDE SEQUENCE [LARGE SCALE GENOMIC DNA]</scope>
    <source>
        <strain evidence="19 20">IND2009</strain>
    </source>
</reference>
<comment type="caution">
    <text evidence="19">The sequence shown here is derived from an EMBL/GenBank/DDBJ whole genome shotgun (WGS) entry which is preliminary data.</text>
</comment>
<keyword evidence="4 15" id="KW-0107">Calcium channel</keyword>
<evidence type="ECO:0000256" key="3">
    <source>
        <dbReference type="ARBA" id="ARBA00022568"/>
    </source>
</evidence>
<evidence type="ECO:0000256" key="8">
    <source>
        <dbReference type="ARBA" id="ARBA00022837"/>
    </source>
</evidence>
<comment type="subcellular location">
    <subcellularLocation>
        <location evidence="1 15">Membrane</location>
        <topology evidence="1 15">Multi-pass membrane protein</topology>
    </subcellularLocation>
</comment>
<keyword evidence="3 15" id="KW-0109">Calcium transport</keyword>
<keyword evidence="12 17" id="KW-0472">Membrane</keyword>
<dbReference type="InterPro" id="IPR014873">
    <property type="entry name" value="VDCC_a1su_IQ"/>
</dbReference>
<dbReference type="Pfam" id="PF16905">
    <property type="entry name" value="GPHH"/>
    <property type="match status" value="1"/>
</dbReference>
<keyword evidence="13" id="KW-0325">Glycoprotein</keyword>
<protein>
    <submittedName>
        <fullName evidence="19">Voltage-dependent calcium channel N type alpha-1B</fullName>
    </submittedName>
</protein>
<dbReference type="InterPro" id="IPR050599">
    <property type="entry name" value="VDCC_alpha-1_subunit"/>
</dbReference>
<accession>A0A5J4NJB8</accession>
<feature type="non-terminal residue" evidence="19">
    <location>
        <position position="1"/>
    </location>
</feature>
<dbReference type="GO" id="GO:0007268">
    <property type="term" value="P:chemical synaptic transmission"/>
    <property type="evidence" value="ECO:0007669"/>
    <property type="project" value="TreeGrafter"/>
</dbReference>
<keyword evidence="10 17" id="KW-1133">Transmembrane helix</keyword>
<dbReference type="GO" id="GO:0045202">
    <property type="term" value="C:synapse"/>
    <property type="evidence" value="ECO:0007669"/>
    <property type="project" value="GOC"/>
</dbReference>
<keyword evidence="5 17" id="KW-0812">Transmembrane</keyword>
<feature type="region of interest" description="Disordered" evidence="16">
    <location>
        <begin position="416"/>
        <end position="444"/>
    </location>
</feature>
<dbReference type="GO" id="GO:0005891">
    <property type="term" value="C:voltage-gated calcium channel complex"/>
    <property type="evidence" value="ECO:0007669"/>
    <property type="project" value="InterPro"/>
</dbReference>
<name>A0A5J4NJB8_9TREM</name>
<dbReference type="Gene3D" id="1.10.238.10">
    <property type="entry name" value="EF-hand"/>
    <property type="match status" value="1"/>
</dbReference>
<evidence type="ECO:0000313" key="20">
    <source>
        <dbReference type="Proteomes" id="UP000324629"/>
    </source>
</evidence>
<feature type="transmembrane region" description="Helical" evidence="17">
    <location>
        <begin position="220"/>
        <end position="243"/>
    </location>
</feature>
<organism evidence="19 20">
    <name type="scientific">Paragonimus westermani</name>
    <dbReference type="NCBI Taxonomy" id="34504"/>
    <lineage>
        <taxon>Eukaryota</taxon>
        <taxon>Metazoa</taxon>
        <taxon>Spiralia</taxon>
        <taxon>Lophotrochozoa</taxon>
        <taxon>Platyhelminthes</taxon>
        <taxon>Trematoda</taxon>
        <taxon>Digenea</taxon>
        <taxon>Plagiorchiida</taxon>
        <taxon>Troglotremata</taxon>
        <taxon>Troglotrematidae</taxon>
        <taxon>Paragonimus</taxon>
    </lineage>
</organism>
<dbReference type="SMART" id="SM01062">
    <property type="entry name" value="Ca_chan_IQ"/>
    <property type="match status" value="1"/>
</dbReference>
<dbReference type="Pfam" id="PF08763">
    <property type="entry name" value="Ca_chan_IQ"/>
    <property type="match status" value="1"/>
</dbReference>
<evidence type="ECO:0000256" key="7">
    <source>
        <dbReference type="ARBA" id="ARBA00022737"/>
    </source>
</evidence>
<dbReference type="FunFam" id="1.10.238.10:FF:000063">
    <property type="entry name" value="Voltage-dependent N-type calcium channel subunit alpha"/>
    <property type="match status" value="1"/>
</dbReference>
<comment type="similarity">
    <text evidence="15">Belongs to the calcium channel alpha-1 subunit (TC 1.A.1.11) family.</text>
</comment>
<gene>
    <name evidence="19" type="ORF">DEA37_0006990</name>
</gene>
<evidence type="ECO:0000256" key="10">
    <source>
        <dbReference type="ARBA" id="ARBA00022989"/>
    </source>
</evidence>
<dbReference type="GO" id="GO:0008331">
    <property type="term" value="F:high voltage-gated calcium channel activity"/>
    <property type="evidence" value="ECO:0007669"/>
    <property type="project" value="TreeGrafter"/>
</dbReference>
<keyword evidence="6" id="KW-0479">Metal-binding</keyword>
<dbReference type="InterPro" id="IPR031649">
    <property type="entry name" value="GPHH_dom"/>
</dbReference>
<dbReference type="Gene3D" id="1.10.287.70">
    <property type="match status" value="1"/>
</dbReference>